<dbReference type="ZFIN" id="ZDB-GENE-111221-4">
    <property type="gene designation" value="p2ry11"/>
</dbReference>
<dbReference type="GO" id="GO:0023041">
    <property type="term" value="P:neuronal signal transduction"/>
    <property type="evidence" value="ECO:0007669"/>
    <property type="project" value="InterPro"/>
</dbReference>
<dbReference type="InterPro" id="IPR027677">
    <property type="entry name" value="P2Y11_rcpt"/>
</dbReference>
<evidence type="ECO:0000313" key="13">
    <source>
        <dbReference type="RefSeq" id="NP_001191383.1"/>
    </source>
</evidence>
<evidence type="ECO:0000256" key="7">
    <source>
        <dbReference type="ARBA" id="ARBA00023170"/>
    </source>
</evidence>
<feature type="transmembrane region" description="Helical" evidence="10">
    <location>
        <begin position="225"/>
        <end position="246"/>
    </location>
</feature>
<protein>
    <submittedName>
        <fullName evidence="13 14">P2Y purinoceptor 11</fullName>
    </submittedName>
</protein>
<keyword evidence="2" id="KW-1003">Cell membrane</keyword>
<feature type="transmembrane region" description="Helical" evidence="10">
    <location>
        <begin position="134"/>
        <end position="154"/>
    </location>
</feature>
<dbReference type="Gene3D" id="1.20.1070.10">
    <property type="entry name" value="Rhodopsin 7-helix transmembrane proteins"/>
    <property type="match status" value="1"/>
</dbReference>
<evidence type="ECO:0000256" key="5">
    <source>
        <dbReference type="ARBA" id="ARBA00023040"/>
    </source>
</evidence>
<name>A0A8M1P2Q4_DANRE</name>
<reference evidence="12" key="1">
    <citation type="journal article" date="2013" name="Nature">
        <title>The zebrafish reference genome sequence and its relationship to the human genome.</title>
        <authorList>
            <consortium name="Genome Reference Consortium Zebrafish"/>
            <person name="Howe K."/>
            <person name="Clark M.D."/>
            <person name="Torroja C.F."/>
            <person name="Torrance J."/>
            <person name="Berthelot C."/>
            <person name="Muffato M."/>
            <person name="Collins J.E."/>
            <person name="Humphray S."/>
            <person name="McLaren K."/>
            <person name="Matthews L."/>
            <person name="McLaren S."/>
            <person name="Sealy I."/>
            <person name="Caccamo M."/>
            <person name="Churcher C."/>
            <person name="Scott C."/>
            <person name="Barrett J.C."/>
            <person name="Koch R."/>
            <person name="Rauch G.J."/>
            <person name="White S."/>
            <person name="Chow W."/>
            <person name="Kilian B."/>
            <person name="Quintais L.T."/>
            <person name="Guerra-Assuncao J.A."/>
            <person name="Zhou Y."/>
            <person name="Gu Y."/>
            <person name="Yen J."/>
            <person name="Vogel J.H."/>
            <person name="Eyre T."/>
            <person name="Redmond S."/>
            <person name="Banerjee R."/>
            <person name="Chi J."/>
            <person name="Fu B."/>
            <person name="Langley E."/>
            <person name="Maguire S.F."/>
            <person name="Laird G.K."/>
            <person name="Lloyd D."/>
            <person name="Kenyon E."/>
            <person name="Donaldson S."/>
            <person name="Sehra H."/>
            <person name="Almeida-King J."/>
            <person name="Loveland J."/>
            <person name="Trevanion S."/>
            <person name="Jones M."/>
            <person name="Quail M."/>
            <person name="Willey D."/>
            <person name="Hunt A."/>
            <person name="Burton J."/>
            <person name="Sims S."/>
            <person name="McLay K."/>
            <person name="Plumb B."/>
            <person name="Davis J."/>
            <person name="Clee C."/>
            <person name="Oliver K."/>
            <person name="Clark R."/>
            <person name="Riddle C."/>
            <person name="Elliot D."/>
            <person name="Eliott D."/>
            <person name="Threadgold G."/>
            <person name="Harden G."/>
            <person name="Ware D."/>
            <person name="Begum S."/>
            <person name="Mortimore B."/>
            <person name="Mortimer B."/>
            <person name="Kerry G."/>
            <person name="Heath P."/>
            <person name="Phillimore B."/>
            <person name="Tracey A."/>
            <person name="Corby N."/>
            <person name="Dunn M."/>
            <person name="Johnson C."/>
            <person name="Wood J."/>
            <person name="Clark S."/>
            <person name="Pelan S."/>
            <person name="Griffiths G."/>
            <person name="Smith M."/>
            <person name="Glithero R."/>
            <person name="Howden P."/>
            <person name="Barker N."/>
            <person name="Lloyd C."/>
            <person name="Stevens C."/>
            <person name="Harley J."/>
            <person name="Holt K."/>
            <person name="Panagiotidis G."/>
            <person name="Lovell J."/>
            <person name="Beasley H."/>
            <person name="Henderson C."/>
            <person name="Gordon D."/>
            <person name="Auger K."/>
            <person name="Wright D."/>
            <person name="Collins J."/>
            <person name="Raisen C."/>
            <person name="Dyer L."/>
            <person name="Leung K."/>
            <person name="Robertson L."/>
            <person name="Ambridge K."/>
            <person name="Leongamornlert D."/>
            <person name="McGuire S."/>
            <person name="Gilderthorp R."/>
            <person name="Griffiths C."/>
            <person name="Manthravadi D."/>
            <person name="Nichol S."/>
            <person name="Barker G."/>
            <person name="Whitehead S."/>
            <person name="Kay M."/>
            <person name="Brown J."/>
            <person name="Murnane C."/>
            <person name="Gray E."/>
            <person name="Humphries M."/>
            <person name="Sycamore N."/>
            <person name="Barker D."/>
            <person name="Saunders D."/>
            <person name="Wallis J."/>
            <person name="Babbage A."/>
            <person name="Hammond S."/>
            <person name="Mashreghi-Mohammadi M."/>
            <person name="Barr L."/>
            <person name="Martin S."/>
            <person name="Wray P."/>
            <person name="Ellington A."/>
            <person name="Matthews N."/>
            <person name="Ellwood M."/>
            <person name="Woodmansey R."/>
            <person name="Clark G."/>
            <person name="Cooper J."/>
            <person name="Cooper J."/>
            <person name="Tromans A."/>
            <person name="Grafham D."/>
            <person name="Skuce C."/>
            <person name="Pandian R."/>
            <person name="Andrews R."/>
            <person name="Harrison E."/>
            <person name="Kimberley A."/>
            <person name="Garnett J."/>
            <person name="Fosker N."/>
            <person name="Hall R."/>
            <person name="Garner P."/>
            <person name="Kelly D."/>
            <person name="Bird C."/>
            <person name="Palmer S."/>
            <person name="Gehring I."/>
            <person name="Berger A."/>
            <person name="Dooley C.M."/>
            <person name="Ersan-Urun Z."/>
            <person name="Eser C."/>
            <person name="Geiger H."/>
            <person name="Geisler M."/>
            <person name="Karotki L."/>
            <person name="Kirn A."/>
            <person name="Konantz J."/>
            <person name="Konantz M."/>
            <person name="Oberlander M."/>
            <person name="Rudolph-Geiger S."/>
            <person name="Teucke M."/>
            <person name="Lanz C."/>
            <person name="Raddatz G."/>
            <person name="Osoegawa K."/>
            <person name="Zhu B."/>
            <person name="Rapp A."/>
            <person name="Widaa S."/>
            <person name="Langford C."/>
            <person name="Yang F."/>
            <person name="Schuster S.C."/>
            <person name="Carter N.P."/>
            <person name="Harrow J."/>
            <person name="Ning Z."/>
            <person name="Herrero J."/>
            <person name="Searle S.M."/>
            <person name="Enright A."/>
            <person name="Geisler R."/>
            <person name="Plasterk R.H."/>
            <person name="Lee C."/>
            <person name="Westerfield M."/>
            <person name="de Jong P.J."/>
            <person name="Zon L.I."/>
            <person name="Postlethwait J.H."/>
            <person name="Nusslein-Volhard C."/>
            <person name="Hubbard T.J."/>
            <person name="Roest Crollius H."/>
            <person name="Rogers J."/>
            <person name="Stemple D.L."/>
        </authorList>
    </citation>
    <scope>NUCLEOTIDE SEQUENCE [LARGE SCALE GENOMIC DNA]</scope>
</reference>
<reference evidence="13" key="6">
    <citation type="journal article" date="2022" name="Proc. Natl. Acad. Sci. U.S.A.">
        <title>Mafba and Mafbb regulate microglial colonization of zebrafish brain via controlling chemotaxis receptor expression.</title>
        <authorList>
            <person name="Lou L."/>
            <person name="Yu T."/>
            <person name="Dai Y."/>
            <person name="Zhao S."/>
            <person name="Feng S."/>
            <person name="Xu J."/>
            <person name="Wen Z."/>
        </authorList>
    </citation>
    <scope>NUCLEOTIDE SEQUENCE</scope>
    <source>
        <strain evidence="13">Tuebingen</strain>
    </source>
</reference>
<reference evidence="13" key="4">
    <citation type="journal article" date="2017" name="Purinergic Signal.">
        <title>Injury-induced purinergic signalling molecules upregulate pluripotency gene expression and mitotic activity of progenitor cells in the zebrafish retina.</title>
        <authorList>
            <person name="Medrano M.P."/>
            <person name="Bejarano C.A."/>
            <person name="Battista A.G."/>
            <person name="Venera G.D."/>
            <person name="Bernabeu R.O."/>
            <person name="Faillace M.P."/>
        </authorList>
    </citation>
    <scope>NUCLEOTIDE SEQUENCE</scope>
    <source>
        <strain evidence="13">Tuebingen</strain>
    </source>
</reference>
<evidence type="ECO:0000313" key="14">
    <source>
        <dbReference type="RefSeq" id="XP_005164383.1"/>
    </source>
</evidence>
<gene>
    <name evidence="13 14 15" type="primary">p2ry11</name>
</gene>
<reference evidence="13" key="2">
    <citation type="journal article" date="2015" name="J. Hematol. Oncol.">
        <title>DNA methyltransferase 1 functions through C/ebpa to maintain hematopoietic stem and progenitor cells in zebrafish.</title>
        <authorList>
            <person name="Liu X."/>
            <person name="Jia X."/>
            <person name="Yuan H."/>
            <person name="Ma K."/>
            <person name="Chen Y."/>
            <person name="Jin Y."/>
            <person name="Deng M."/>
            <person name="Pan W."/>
            <person name="Chen S."/>
            <person name="Chen Z."/>
            <person name="de The H."/>
            <person name="Zon L.I."/>
            <person name="Zhou Y."/>
            <person name="Zhou J."/>
            <person name="Zhu J."/>
        </authorList>
    </citation>
    <scope>NUCLEOTIDE SEQUENCE</scope>
    <source>
        <strain evidence="13">Tuebingen</strain>
    </source>
</reference>
<evidence type="ECO:0000259" key="11">
    <source>
        <dbReference type="PROSITE" id="PS50262"/>
    </source>
</evidence>
<evidence type="ECO:0000313" key="15">
    <source>
        <dbReference type="ZFIN" id="ZDB-GENE-111221-4"/>
    </source>
</evidence>
<feature type="transmembrane region" description="Helical" evidence="10">
    <location>
        <begin position="99"/>
        <end position="122"/>
    </location>
</feature>
<comment type="similarity">
    <text evidence="9">Belongs to the G-protein coupled receptor 1 family.</text>
</comment>
<keyword evidence="4 10" id="KW-1133">Transmembrane helix</keyword>
<dbReference type="GO" id="GO:0045031">
    <property type="term" value="F:G protein-coupled ATP receptor activity"/>
    <property type="evidence" value="ECO:0000318"/>
    <property type="project" value="GO_Central"/>
</dbReference>
<proteinExistence type="inferred from homology"/>
<dbReference type="Proteomes" id="UP000000437">
    <property type="component" value="Chromosome 3"/>
</dbReference>
<evidence type="ECO:0000256" key="4">
    <source>
        <dbReference type="ARBA" id="ARBA00022989"/>
    </source>
</evidence>
<reference evidence="13" key="3">
    <citation type="journal article" date="2017" name="Curr. Biol.">
        <title>An Adenosine Receptor for Olfaction in Fish.</title>
        <authorList>
            <person name="Wakisaka N."/>
            <person name="Miyasaka N."/>
            <person name="Koide T."/>
            <person name="Masuda M."/>
            <person name="Hiraki-Kajiyama T."/>
            <person name="Yoshihara Y."/>
        </authorList>
    </citation>
    <scope>NUCLEOTIDE SEQUENCE</scope>
    <source>
        <strain evidence="13">Tuebingen</strain>
    </source>
</reference>
<keyword evidence="5 9" id="KW-0297">G-protein coupled receptor</keyword>
<evidence type="ECO:0000256" key="1">
    <source>
        <dbReference type="ARBA" id="ARBA00004651"/>
    </source>
</evidence>
<sequence>MKNDSLCNESQFQIDLLPPMYGIEMTVALLGNIFALWLLGTRERKDWHTGVVFSCNLAISDVLYILTLPLLIIYYGKKKNWTFGDAVCKIERFLFTSNLYVSIFFIMCISVNRYIAIVYPFFTRSYVRPVHAKIASVLVWFIVIITSSPVFSFAGTEVVESDRVHNRTLCVSCKDKSRAKSHLKYTLFLMVVGCMIPFLVTFASYLGVIWTVLKNKNITTLEKRKVALMVALVCILYATSFVPYHFLQTYHVYLKSENLKECWLYNSYQVSKGLATLNMCLHPLLYMAVFDSIRTVCCGRSSDD</sequence>
<organism evidence="12 13">
    <name type="scientific">Danio rerio</name>
    <name type="common">Zebrafish</name>
    <name type="synonym">Brachydanio rerio</name>
    <dbReference type="NCBI Taxonomy" id="7955"/>
    <lineage>
        <taxon>Eukaryota</taxon>
        <taxon>Metazoa</taxon>
        <taxon>Chordata</taxon>
        <taxon>Craniata</taxon>
        <taxon>Vertebrata</taxon>
        <taxon>Euteleostomi</taxon>
        <taxon>Actinopterygii</taxon>
        <taxon>Neopterygii</taxon>
        <taxon>Teleostei</taxon>
        <taxon>Ostariophysi</taxon>
        <taxon>Cypriniformes</taxon>
        <taxon>Danionidae</taxon>
        <taxon>Danioninae</taxon>
        <taxon>Danio</taxon>
    </lineage>
</organism>
<evidence type="ECO:0000256" key="9">
    <source>
        <dbReference type="RuleBase" id="RU000688"/>
    </source>
</evidence>
<dbReference type="PROSITE" id="PS00237">
    <property type="entry name" value="G_PROTEIN_RECEP_F1_1"/>
    <property type="match status" value="1"/>
</dbReference>
<dbReference type="RefSeq" id="NP_001191383.1">
    <property type="nucleotide sequence ID" value="NM_001204454.1"/>
</dbReference>
<keyword evidence="6 10" id="KW-0472">Membrane</keyword>
<dbReference type="GeneID" id="100007926"/>
<dbReference type="PANTHER" id="PTHR24231:SF46">
    <property type="entry name" value="P2Y PURINOCEPTOR 11"/>
    <property type="match status" value="1"/>
</dbReference>
<evidence type="ECO:0000256" key="10">
    <source>
        <dbReference type="SAM" id="Phobius"/>
    </source>
</evidence>
<feature type="transmembrane region" description="Helical" evidence="10">
    <location>
        <begin position="51"/>
        <end position="75"/>
    </location>
</feature>
<reference evidence="13 14" key="7">
    <citation type="submission" date="2025-04" db="UniProtKB">
        <authorList>
            <consortium name="RefSeq"/>
        </authorList>
    </citation>
    <scope>IDENTIFICATION</scope>
    <source>
        <strain evidence="13 14">Tuebingen</strain>
    </source>
</reference>
<dbReference type="GO" id="GO:0030594">
    <property type="term" value="F:neurotransmitter receptor activity"/>
    <property type="evidence" value="ECO:0000318"/>
    <property type="project" value="GO_Central"/>
</dbReference>
<feature type="transmembrane region" description="Helical" evidence="10">
    <location>
        <begin position="187"/>
        <end position="213"/>
    </location>
</feature>
<keyword evidence="12" id="KW-1185">Reference proteome</keyword>
<dbReference type="RefSeq" id="XP_005164383.1">
    <property type="nucleotide sequence ID" value="XM_005164326.5"/>
</dbReference>
<evidence type="ECO:0000256" key="3">
    <source>
        <dbReference type="ARBA" id="ARBA00022692"/>
    </source>
</evidence>
<keyword evidence="3 9" id="KW-0812">Transmembrane</keyword>
<dbReference type="SUPFAM" id="SSF81321">
    <property type="entry name" value="Family A G protein-coupled receptor-like"/>
    <property type="match status" value="1"/>
</dbReference>
<evidence type="ECO:0000313" key="12">
    <source>
        <dbReference type="Proteomes" id="UP000000437"/>
    </source>
</evidence>
<dbReference type="CTD" id="5032"/>
<dbReference type="CDD" id="cd15376">
    <property type="entry name" value="7tmA_P2Y11"/>
    <property type="match status" value="1"/>
</dbReference>
<dbReference type="AGR" id="ZFIN:ZDB-GENE-111221-4"/>
<evidence type="ECO:0000256" key="2">
    <source>
        <dbReference type="ARBA" id="ARBA00022475"/>
    </source>
</evidence>
<dbReference type="OrthoDB" id="10261452at2759"/>
<dbReference type="PRINTS" id="PR00237">
    <property type="entry name" value="GPCRRHODOPSN"/>
</dbReference>
<feature type="domain" description="G-protein coupled receptors family 1 profile" evidence="11">
    <location>
        <begin position="31"/>
        <end position="286"/>
    </location>
</feature>
<dbReference type="PANTHER" id="PTHR24231">
    <property type="entry name" value="PURINOCEPTOR-RELATED G-PROTEIN COUPLED RECEPTOR"/>
    <property type="match status" value="1"/>
</dbReference>
<evidence type="ECO:0000256" key="8">
    <source>
        <dbReference type="ARBA" id="ARBA00023224"/>
    </source>
</evidence>
<dbReference type="GO" id="GO:0007186">
    <property type="term" value="P:G protein-coupled receptor signaling pathway"/>
    <property type="evidence" value="ECO:0000318"/>
    <property type="project" value="GO_Central"/>
</dbReference>
<dbReference type="Pfam" id="PF00001">
    <property type="entry name" value="7tm_1"/>
    <property type="match status" value="1"/>
</dbReference>
<dbReference type="PRINTS" id="PR01157">
    <property type="entry name" value="P2YPURNOCPTR"/>
</dbReference>
<dbReference type="AlphaFoldDB" id="A0A8M1P2Q4"/>
<accession>A0A8M1P2Q4</accession>
<evidence type="ECO:0000256" key="6">
    <source>
        <dbReference type="ARBA" id="ARBA00023136"/>
    </source>
</evidence>
<feature type="transmembrane region" description="Helical" evidence="10">
    <location>
        <begin position="20"/>
        <end position="39"/>
    </location>
</feature>
<dbReference type="GO" id="GO:0005886">
    <property type="term" value="C:plasma membrane"/>
    <property type="evidence" value="ECO:0000318"/>
    <property type="project" value="GO_Central"/>
</dbReference>
<dbReference type="PROSITE" id="PS50262">
    <property type="entry name" value="G_PROTEIN_RECEP_F1_2"/>
    <property type="match status" value="1"/>
</dbReference>
<dbReference type="InterPro" id="IPR000276">
    <property type="entry name" value="GPCR_Rhodpsn"/>
</dbReference>
<reference evidence="13" key="5">
    <citation type="journal article" date="2019" name="Dev. Cell">
        <title>An Ectoderm-Derived Myeloid-like Cell Population Functions as Antigen Transporters for Langerhans Cells in Zebrafish Epidermis.</title>
        <authorList>
            <person name="Lin X."/>
            <person name="Zhou Q."/>
            <person name="Zhao C."/>
            <person name="Lin G."/>
            <person name="Xu J."/>
            <person name="Wen Z."/>
        </authorList>
    </citation>
    <scope>NUCLEOTIDE SEQUENCE</scope>
    <source>
        <strain evidence="13">Tuebingen</strain>
    </source>
</reference>
<dbReference type="InterPro" id="IPR017452">
    <property type="entry name" value="GPCR_Rhodpsn_7TM"/>
</dbReference>
<keyword evidence="8 9" id="KW-0807">Transducer</keyword>
<keyword evidence="7 9" id="KW-0675">Receptor</keyword>
<dbReference type="RefSeq" id="XP_073790477.1">
    <property type="nucleotide sequence ID" value="XM_073934376.1"/>
</dbReference>
<comment type="subcellular location">
    <subcellularLocation>
        <location evidence="1">Cell membrane</location>
        <topology evidence="1">Multi-pass membrane protein</topology>
    </subcellularLocation>
</comment>
<dbReference type="GO" id="GO:0019722">
    <property type="term" value="P:calcium-mediated signaling"/>
    <property type="evidence" value="ECO:0000318"/>
    <property type="project" value="GO_Central"/>
</dbReference>